<accession>A0A8R1HT11</accession>
<dbReference type="EnsemblMetazoa" id="CJA06306a.1">
    <property type="protein sequence ID" value="CJA06306a.1"/>
    <property type="gene ID" value="WBGene00125510"/>
</dbReference>
<proteinExistence type="predicted"/>
<dbReference type="Pfam" id="PF16544">
    <property type="entry name" value="STAR_dimer"/>
    <property type="match status" value="1"/>
</dbReference>
<evidence type="ECO:0000313" key="3">
    <source>
        <dbReference type="EnsemblMetazoa" id="CJA06306a.1"/>
    </source>
</evidence>
<reference evidence="4" key="1">
    <citation type="submission" date="2010-08" db="EMBL/GenBank/DDBJ databases">
        <authorList>
            <consortium name="Caenorhabditis japonica Sequencing Consortium"/>
            <person name="Wilson R.K."/>
        </authorList>
    </citation>
    <scope>NUCLEOTIDE SEQUENCE [LARGE SCALE GENOMIC DNA]</scope>
    <source>
        <strain evidence="4">DF5081</strain>
    </source>
</reference>
<dbReference type="Gene3D" id="1.20.5.4010">
    <property type="match status" value="1"/>
</dbReference>
<keyword evidence="1" id="KW-0694">RNA-binding</keyword>
<dbReference type="GO" id="GO:0010468">
    <property type="term" value="P:regulation of gene expression"/>
    <property type="evidence" value="ECO:0007669"/>
    <property type="project" value="UniProtKB-ARBA"/>
</dbReference>
<dbReference type="GO" id="GO:1903311">
    <property type="term" value="P:regulation of mRNA metabolic process"/>
    <property type="evidence" value="ECO:0007669"/>
    <property type="project" value="UniProtKB-ARBA"/>
</dbReference>
<dbReference type="GO" id="GO:0005737">
    <property type="term" value="C:cytoplasm"/>
    <property type="evidence" value="ECO:0007669"/>
    <property type="project" value="UniProtKB-ARBA"/>
</dbReference>
<sequence length="122" mass="14121">MDRNMFEKHANPGQPLISLYSTPQYYTNGITTTQQQQYSVEYLSQLLKDKKQLAAFPNVFHHLERLADDEISKVRVALFQFEFTKDSVQLPDAEGEITVHTEKVFVPAKEHPDVSKRKVHCN</sequence>
<organism evidence="3 4">
    <name type="scientific">Caenorhabditis japonica</name>
    <dbReference type="NCBI Taxonomy" id="281687"/>
    <lineage>
        <taxon>Eukaryota</taxon>
        <taxon>Metazoa</taxon>
        <taxon>Ecdysozoa</taxon>
        <taxon>Nematoda</taxon>
        <taxon>Chromadorea</taxon>
        <taxon>Rhabditida</taxon>
        <taxon>Rhabditina</taxon>
        <taxon>Rhabditomorpha</taxon>
        <taxon>Rhabditoidea</taxon>
        <taxon>Rhabditidae</taxon>
        <taxon>Peloderinae</taxon>
        <taxon>Caenorhabditis</taxon>
    </lineage>
</organism>
<keyword evidence="4" id="KW-1185">Reference proteome</keyword>
<dbReference type="GO" id="GO:0003723">
    <property type="term" value="F:RNA binding"/>
    <property type="evidence" value="ECO:0007669"/>
    <property type="project" value="UniProtKB-KW"/>
</dbReference>
<evidence type="ECO:0000313" key="4">
    <source>
        <dbReference type="Proteomes" id="UP000005237"/>
    </source>
</evidence>
<protein>
    <submittedName>
        <fullName evidence="3">STAR_dimer domain-containing protein</fullName>
    </submittedName>
</protein>
<reference evidence="3" key="2">
    <citation type="submission" date="2022-06" db="UniProtKB">
        <authorList>
            <consortium name="EnsemblMetazoa"/>
        </authorList>
    </citation>
    <scope>IDENTIFICATION</scope>
    <source>
        <strain evidence="3">DF5081</strain>
    </source>
</reference>
<evidence type="ECO:0000256" key="1">
    <source>
        <dbReference type="ARBA" id="ARBA00022884"/>
    </source>
</evidence>
<dbReference type="FunFam" id="1.20.5.4010:FF:000002">
    <property type="entry name" value="Held out wings, isoform D"/>
    <property type="match status" value="1"/>
</dbReference>
<dbReference type="Proteomes" id="UP000005237">
    <property type="component" value="Unassembled WGS sequence"/>
</dbReference>
<name>A0A8R1HT11_CAEJA</name>
<dbReference type="AlphaFoldDB" id="A0A8R1HT11"/>
<dbReference type="InterPro" id="IPR032377">
    <property type="entry name" value="STAR_dimer"/>
</dbReference>
<evidence type="ECO:0000259" key="2">
    <source>
        <dbReference type="Pfam" id="PF16544"/>
    </source>
</evidence>
<feature type="domain" description="STAR protein homodimerisation region" evidence="2">
    <location>
        <begin position="35"/>
        <end position="86"/>
    </location>
</feature>